<dbReference type="GO" id="GO:0008758">
    <property type="term" value="F:UDP-2,3-diacylglucosamine hydrolase activity"/>
    <property type="evidence" value="ECO:0007669"/>
    <property type="project" value="TreeGrafter"/>
</dbReference>
<evidence type="ECO:0000256" key="2">
    <source>
        <dbReference type="ARBA" id="ARBA00022519"/>
    </source>
</evidence>
<feature type="domain" description="Calcineurin-like phosphoesterase" evidence="6">
    <location>
        <begin position="12"/>
        <end position="139"/>
    </location>
</feature>
<protein>
    <recommendedName>
        <fullName evidence="6">Calcineurin-like phosphoesterase domain-containing protein</fullName>
    </recommendedName>
</protein>
<dbReference type="InterPro" id="IPR043461">
    <property type="entry name" value="LpxH-like"/>
</dbReference>
<accession>A0A1W1C596</accession>
<dbReference type="EMBL" id="FPHF01000058">
    <property type="protein sequence ID" value="SFV60903.1"/>
    <property type="molecule type" value="Genomic_DNA"/>
</dbReference>
<keyword evidence="5" id="KW-0464">Manganese</keyword>
<evidence type="ECO:0000313" key="7">
    <source>
        <dbReference type="EMBL" id="SFV60903.1"/>
    </source>
</evidence>
<dbReference type="PANTHER" id="PTHR34990">
    <property type="entry name" value="UDP-2,3-DIACYLGLUCOSAMINE HYDROLASE-RELATED"/>
    <property type="match status" value="1"/>
</dbReference>
<dbReference type="GO" id="GO:0009245">
    <property type="term" value="P:lipid A biosynthetic process"/>
    <property type="evidence" value="ECO:0007669"/>
    <property type="project" value="TreeGrafter"/>
</dbReference>
<dbReference type="SUPFAM" id="SSF56300">
    <property type="entry name" value="Metallo-dependent phosphatases"/>
    <property type="match status" value="1"/>
</dbReference>
<proteinExistence type="predicted"/>
<keyword evidence="1" id="KW-1003">Cell membrane</keyword>
<gene>
    <name evidence="7" type="ORF">MNB_SM-4-237</name>
</gene>
<evidence type="ECO:0000256" key="1">
    <source>
        <dbReference type="ARBA" id="ARBA00022475"/>
    </source>
</evidence>
<dbReference type="PANTHER" id="PTHR34990:SF2">
    <property type="entry name" value="BLL8164 PROTEIN"/>
    <property type="match status" value="1"/>
</dbReference>
<dbReference type="InterPro" id="IPR004843">
    <property type="entry name" value="Calcineurin-like_PHP"/>
</dbReference>
<dbReference type="InterPro" id="IPR029052">
    <property type="entry name" value="Metallo-depent_PP-like"/>
</dbReference>
<evidence type="ECO:0000256" key="3">
    <source>
        <dbReference type="ARBA" id="ARBA00022723"/>
    </source>
</evidence>
<dbReference type="AlphaFoldDB" id="A0A1W1C596"/>
<evidence type="ECO:0000259" key="6">
    <source>
        <dbReference type="Pfam" id="PF00149"/>
    </source>
</evidence>
<organism evidence="7">
    <name type="scientific">hydrothermal vent metagenome</name>
    <dbReference type="NCBI Taxonomy" id="652676"/>
    <lineage>
        <taxon>unclassified sequences</taxon>
        <taxon>metagenomes</taxon>
        <taxon>ecological metagenomes</taxon>
    </lineage>
</organism>
<evidence type="ECO:0000256" key="4">
    <source>
        <dbReference type="ARBA" id="ARBA00023136"/>
    </source>
</evidence>
<reference evidence="7" key="1">
    <citation type="submission" date="2016-10" db="EMBL/GenBank/DDBJ databases">
        <authorList>
            <person name="de Groot N.N."/>
        </authorList>
    </citation>
    <scope>NUCLEOTIDE SEQUENCE</scope>
</reference>
<evidence type="ECO:0000256" key="5">
    <source>
        <dbReference type="ARBA" id="ARBA00023211"/>
    </source>
</evidence>
<dbReference type="Gene3D" id="3.60.21.10">
    <property type="match status" value="1"/>
</dbReference>
<dbReference type="GO" id="GO:0016020">
    <property type="term" value="C:membrane"/>
    <property type="evidence" value="ECO:0007669"/>
    <property type="project" value="GOC"/>
</dbReference>
<dbReference type="GO" id="GO:0046872">
    <property type="term" value="F:metal ion binding"/>
    <property type="evidence" value="ECO:0007669"/>
    <property type="project" value="UniProtKB-KW"/>
</dbReference>
<keyword evidence="2" id="KW-0997">Cell inner membrane</keyword>
<sequence length="245" mass="28518">MSHNIELKEGALIISDAHYSSSRPELLALIKDIHSKKILISQLILMGDIFDALFKQVPKTQDNNQEVIKLLNEISEETELIYLEGNHDFNLQGIFLSAKIIGLNEQPIVCSFKDKRVALAHGDFDIGIAYKIYTSFIRNNLVLFLLNFINTLTNNYILNKLDTYLDKKDDCKEFIGFETYIKNRQLDVFNCEYFIEGHYHQNISFSYPKFNYINLAAFACNQRYFTVKSIKDNELKIDENEYVEI</sequence>
<dbReference type="Pfam" id="PF00149">
    <property type="entry name" value="Metallophos"/>
    <property type="match status" value="1"/>
</dbReference>
<keyword evidence="3" id="KW-0479">Metal-binding</keyword>
<keyword evidence="4" id="KW-0472">Membrane</keyword>
<name>A0A1W1C596_9ZZZZ</name>